<dbReference type="EMBL" id="CACRSM010000002">
    <property type="protein sequence ID" value="VYS97921.1"/>
    <property type="molecule type" value="Genomic_DNA"/>
</dbReference>
<accession>A0A6N2T0D4</accession>
<protein>
    <submittedName>
        <fullName evidence="2">OsmC-like protein</fullName>
    </submittedName>
</protein>
<proteinExistence type="predicted"/>
<evidence type="ECO:0000313" key="2">
    <source>
        <dbReference type="EMBL" id="VYS97921.1"/>
    </source>
</evidence>
<feature type="compositionally biased region" description="Polar residues" evidence="1">
    <location>
        <begin position="8"/>
        <end position="19"/>
    </location>
</feature>
<dbReference type="InterPro" id="IPR015946">
    <property type="entry name" value="KH_dom-like_a/b"/>
</dbReference>
<dbReference type="InterPro" id="IPR036102">
    <property type="entry name" value="OsmC/Ohrsf"/>
</dbReference>
<dbReference type="AlphaFoldDB" id="A0A6N2T0D4"/>
<sequence length="154" mass="16573">MAEEIEETTQSVSATSGPSNPLYLERTGVRQYVARNARGAEVLVGDGPGRFSPGDLLKLALAGCNAMSSDARFAAVLGDDFAQIAGVSAEYDEAEDRFTSMEIELLQDLSALSEEETASLLRRAEAAIERRCTIAHTVSHPLPHTLHIASEQVR</sequence>
<organism evidence="2">
    <name type="scientific">Schaalia odontolytica</name>
    <dbReference type="NCBI Taxonomy" id="1660"/>
    <lineage>
        <taxon>Bacteria</taxon>
        <taxon>Bacillati</taxon>
        <taxon>Actinomycetota</taxon>
        <taxon>Actinomycetes</taxon>
        <taxon>Actinomycetales</taxon>
        <taxon>Actinomycetaceae</taxon>
        <taxon>Schaalia</taxon>
    </lineage>
</organism>
<dbReference type="Gene3D" id="3.30.300.20">
    <property type="match status" value="1"/>
</dbReference>
<feature type="region of interest" description="Disordered" evidence="1">
    <location>
        <begin position="1"/>
        <end position="21"/>
    </location>
</feature>
<reference evidence="2" key="1">
    <citation type="submission" date="2019-11" db="EMBL/GenBank/DDBJ databases">
        <authorList>
            <person name="Feng L."/>
        </authorList>
    </citation>
    <scope>NUCLEOTIDE SEQUENCE</scope>
    <source>
        <strain evidence="2">AodontolyticusLFYP35</strain>
    </source>
</reference>
<gene>
    <name evidence="2" type="ORF">AOLFYP35_01073</name>
</gene>
<dbReference type="InterPro" id="IPR003718">
    <property type="entry name" value="OsmC/Ohr_fam"/>
</dbReference>
<name>A0A6N2T0D4_9ACTO</name>
<dbReference type="SUPFAM" id="SSF82784">
    <property type="entry name" value="OsmC-like"/>
    <property type="match status" value="1"/>
</dbReference>
<evidence type="ECO:0000256" key="1">
    <source>
        <dbReference type="SAM" id="MobiDB-lite"/>
    </source>
</evidence>
<dbReference type="Pfam" id="PF02566">
    <property type="entry name" value="OsmC"/>
    <property type="match status" value="1"/>
</dbReference>